<evidence type="ECO:0000256" key="7">
    <source>
        <dbReference type="ARBA" id="ARBA00022989"/>
    </source>
</evidence>
<evidence type="ECO:0000256" key="6">
    <source>
        <dbReference type="ARBA" id="ARBA00022958"/>
    </source>
</evidence>
<evidence type="ECO:0000256" key="2">
    <source>
        <dbReference type="ARBA" id="ARBA00022448"/>
    </source>
</evidence>
<evidence type="ECO:0000256" key="8">
    <source>
        <dbReference type="ARBA" id="ARBA00023065"/>
    </source>
</evidence>
<proteinExistence type="predicted"/>
<sequence length="439" mass="47182">MKAGKALFNPPRALLILFLIVSTLGTMLLKLPQATTTSVTWLDSWFTAISAITVTGLVVVDTGSTYTMFGEIVILFLIQVGGLGIMSFAIIIFILIGKKIGVSERLLISQSLNQKGLGGVIKLVRNLFIFSLLIEVIGAVILSVRWMPVYGVGNGIYAAIFHSISAYNNAGFSIWADSLSAYVSDPIVNIVITLLFILGGIGFTVLIDLKEKKHFRHLSLHTKLMVVGTVVINLIAFFIILTLEWNNPATLGPLNGVGKGWGAFFQAVSPRTAGFNSIDIGSMEEASLFFTMCLMFIGAGSASTGGGIKLTTFMAMLLSVNTFLKGKNEITVFHKTLAFTVVIKALAITVISTGVVFLGVFILELTQESSFMVNLYEVVSAFGTVGLSMGLTTHLNGIGKVTLIIIMMVGKLGPLTLAFIFASKRTPKIRYPSEEVLTG</sequence>
<keyword evidence="7 10" id="KW-1133">Transmembrane helix</keyword>
<dbReference type="AlphaFoldDB" id="A0A0J6CVH5"/>
<dbReference type="RefSeq" id="WP_048313071.1">
    <property type="nucleotide sequence ID" value="NZ_CP119526.1"/>
</dbReference>
<keyword evidence="4" id="KW-0633">Potassium transport</keyword>
<evidence type="ECO:0000256" key="4">
    <source>
        <dbReference type="ARBA" id="ARBA00022538"/>
    </source>
</evidence>
<evidence type="ECO:0000256" key="3">
    <source>
        <dbReference type="ARBA" id="ARBA00022475"/>
    </source>
</evidence>
<evidence type="ECO:0000256" key="1">
    <source>
        <dbReference type="ARBA" id="ARBA00004651"/>
    </source>
</evidence>
<keyword evidence="12" id="KW-1185">Reference proteome</keyword>
<feature type="transmembrane region" description="Helical" evidence="10">
    <location>
        <begin position="123"/>
        <end position="144"/>
    </location>
</feature>
<keyword evidence="3" id="KW-1003">Cell membrane</keyword>
<accession>A0A0J6CVH5</accession>
<dbReference type="PATRIC" id="fig|157733.3.peg.1605"/>
<organism evidence="11 12">
    <name type="scientific">Guptibacillus hwajinpoensis</name>
    <dbReference type="NCBI Taxonomy" id="208199"/>
    <lineage>
        <taxon>Bacteria</taxon>
        <taxon>Bacillati</taxon>
        <taxon>Bacillota</taxon>
        <taxon>Bacilli</taxon>
        <taxon>Bacillales</taxon>
        <taxon>Guptibacillaceae</taxon>
        <taxon>Guptibacillus</taxon>
    </lineage>
</organism>
<dbReference type="EMBL" id="LELK01000009">
    <property type="protein sequence ID" value="KMM36094.1"/>
    <property type="molecule type" value="Genomic_DNA"/>
</dbReference>
<feature type="transmembrane region" description="Helical" evidence="10">
    <location>
        <begin position="221"/>
        <end position="243"/>
    </location>
</feature>
<reference evidence="11" key="1">
    <citation type="submission" date="2015-06" db="EMBL/GenBank/DDBJ databases">
        <authorList>
            <person name="Liu B."/>
            <person name="Wang J."/>
            <person name="Zhu Y."/>
            <person name="Liu G."/>
            <person name="Chen Q."/>
            <person name="Zheng C."/>
            <person name="Che J."/>
            <person name="Ge C."/>
            <person name="Shi H."/>
            <person name="Pan Z."/>
            <person name="Liu X."/>
        </authorList>
    </citation>
    <scope>NUCLEOTIDE SEQUENCE [LARGE SCALE GENOMIC DNA]</scope>
    <source>
        <strain evidence="11">DSM 16346</strain>
    </source>
</reference>
<dbReference type="Pfam" id="PF02386">
    <property type="entry name" value="TrkH"/>
    <property type="match status" value="1"/>
</dbReference>
<feature type="transmembrane region" description="Helical" evidence="10">
    <location>
        <begin position="280"/>
        <end position="299"/>
    </location>
</feature>
<dbReference type="InterPro" id="IPR004772">
    <property type="entry name" value="TrkH"/>
</dbReference>
<dbReference type="Proteomes" id="UP000035996">
    <property type="component" value="Unassembled WGS sequence"/>
</dbReference>
<feature type="transmembrane region" description="Helical" evidence="10">
    <location>
        <begin position="336"/>
        <end position="363"/>
    </location>
</feature>
<dbReference type="InterPro" id="IPR003445">
    <property type="entry name" value="Cat_transpt"/>
</dbReference>
<dbReference type="GO" id="GO:0015379">
    <property type="term" value="F:potassium:chloride symporter activity"/>
    <property type="evidence" value="ECO:0007669"/>
    <property type="project" value="InterPro"/>
</dbReference>
<protein>
    <submittedName>
        <fullName evidence="11">Ktr system potassium transporter B</fullName>
    </submittedName>
</protein>
<name>A0A0J6CVH5_9BACL</name>
<feature type="transmembrane region" description="Helical" evidence="10">
    <location>
        <begin position="401"/>
        <end position="422"/>
    </location>
</feature>
<feature type="transmembrane region" description="Helical" evidence="10">
    <location>
        <begin position="41"/>
        <end position="60"/>
    </location>
</feature>
<feature type="transmembrane region" description="Helical" evidence="10">
    <location>
        <begin position="156"/>
        <end position="175"/>
    </location>
</feature>
<evidence type="ECO:0000313" key="11">
    <source>
        <dbReference type="EMBL" id="KMM36094.1"/>
    </source>
</evidence>
<evidence type="ECO:0000313" key="12">
    <source>
        <dbReference type="Proteomes" id="UP000035996"/>
    </source>
</evidence>
<feature type="transmembrane region" description="Helical" evidence="10">
    <location>
        <begin position="12"/>
        <end position="29"/>
    </location>
</feature>
<feature type="transmembrane region" description="Helical" evidence="10">
    <location>
        <begin position="72"/>
        <end position="96"/>
    </location>
</feature>
<dbReference type="NCBIfam" id="TIGR00933">
    <property type="entry name" value="2a38"/>
    <property type="match status" value="1"/>
</dbReference>
<keyword evidence="5 10" id="KW-0812">Transmembrane</keyword>
<comment type="subcellular location">
    <subcellularLocation>
        <location evidence="1">Cell membrane</location>
        <topology evidence="1">Multi-pass membrane protein</topology>
    </subcellularLocation>
</comment>
<dbReference type="GO" id="GO:0005886">
    <property type="term" value="C:plasma membrane"/>
    <property type="evidence" value="ECO:0007669"/>
    <property type="project" value="UniProtKB-SubCell"/>
</dbReference>
<keyword evidence="2" id="KW-0813">Transport</keyword>
<keyword evidence="6" id="KW-0630">Potassium</keyword>
<evidence type="ECO:0000256" key="5">
    <source>
        <dbReference type="ARBA" id="ARBA00022692"/>
    </source>
</evidence>
<dbReference type="STRING" id="157733.AB986_18305"/>
<gene>
    <name evidence="11" type="ORF">AB986_18305</name>
</gene>
<comment type="caution">
    <text evidence="11">The sequence shown here is derived from an EMBL/GenBank/DDBJ whole genome shotgun (WGS) entry which is preliminary data.</text>
</comment>
<evidence type="ECO:0000256" key="9">
    <source>
        <dbReference type="ARBA" id="ARBA00023136"/>
    </source>
</evidence>
<feature type="transmembrane region" description="Helical" evidence="10">
    <location>
        <begin position="187"/>
        <end position="209"/>
    </location>
</feature>
<dbReference type="PANTHER" id="PTHR32024">
    <property type="entry name" value="TRK SYSTEM POTASSIUM UPTAKE PROTEIN TRKG-RELATED"/>
    <property type="match status" value="1"/>
</dbReference>
<evidence type="ECO:0000256" key="10">
    <source>
        <dbReference type="SAM" id="Phobius"/>
    </source>
</evidence>
<keyword evidence="8" id="KW-0406">Ion transport</keyword>
<dbReference type="PANTHER" id="PTHR32024:SF1">
    <property type="entry name" value="KTR SYSTEM POTASSIUM UPTAKE PROTEIN B"/>
    <property type="match status" value="1"/>
</dbReference>
<keyword evidence="9 10" id="KW-0472">Membrane</keyword>